<dbReference type="SUPFAM" id="SSF52833">
    <property type="entry name" value="Thioredoxin-like"/>
    <property type="match status" value="1"/>
</dbReference>
<feature type="domain" description="FAD-binding" evidence="6">
    <location>
        <begin position="7"/>
        <end position="356"/>
    </location>
</feature>
<dbReference type="Pfam" id="PF01494">
    <property type="entry name" value="FAD_binding_3"/>
    <property type="match status" value="1"/>
</dbReference>
<evidence type="ECO:0000256" key="3">
    <source>
        <dbReference type="ARBA" id="ARBA00022630"/>
    </source>
</evidence>
<gene>
    <name evidence="7" type="ORF">GLOTRDRAFT_69548</name>
</gene>
<evidence type="ECO:0000259" key="6">
    <source>
        <dbReference type="Pfam" id="PF01494"/>
    </source>
</evidence>
<dbReference type="PANTHER" id="PTHR43004:SF19">
    <property type="entry name" value="BINDING MONOOXYGENASE, PUTATIVE (JCVI)-RELATED"/>
    <property type="match status" value="1"/>
</dbReference>
<dbReference type="InterPro" id="IPR050641">
    <property type="entry name" value="RIFMO-like"/>
</dbReference>
<evidence type="ECO:0000256" key="2">
    <source>
        <dbReference type="ARBA" id="ARBA00007801"/>
    </source>
</evidence>
<dbReference type="PANTHER" id="PTHR43004">
    <property type="entry name" value="TRK SYSTEM POTASSIUM UPTAKE PROTEIN"/>
    <property type="match status" value="1"/>
</dbReference>
<accession>S7S5H2</accession>
<dbReference type="GO" id="GO:0016709">
    <property type="term" value="F:oxidoreductase activity, acting on paired donors, with incorporation or reduction of molecular oxygen, NAD(P)H as one donor, and incorporation of one atom of oxygen"/>
    <property type="evidence" value="ECO:0007669"/>
    <property type="project" value="UniProtKB-ARBA"/>
</dbReference>
<comment type="similarity">
    <text evidence="2">Belongs to the PheA/TfdB FAD monooxygenase family.</text>
</comment>
<name>S7S5H2_GLOTA</name>
<dbReference type="GeneID" id="19307991"/>
<dbReference type="Proteomes" id="UP000030669">
    <property type="component" value="Unassembled WGS sequence"/>
</dbReference>
<evidence type="ECO:0000256" key="5">
    <source>
        <dbReference type="ARBA" id="ARBA00023002"/>
    </source>
</evidence>
<proteinExistence type="inferred from homology"/>
<protein>
    <submittedName>
        <fullName evidence="7">Monooxygenase</fullName>
    </submittedName>
</protein>
<dbReference type="InterPro" id="IPR036249">
    <property type="entry name" value="Thioredoxin-like_sf"/>
</dbReference>
<reference evidence="7 8" key="1">
    <citation type="journal article" date="2012" name="Science">
        <title>The Paleozoic origin of enzymatic lignin decomposition reconstructed from 31 fungal genomes.</title>
        <authorList>
            <person name="Floudas D."/>
            <person name="Binder M."/>
            <person name="Riley R."/>
            <person name="Barry K."/>
            <person name="Blanchette R.A."/>
            <person name="Henrissat B."/>
            <person name="Martinez A.T."/>
            <person name="Otillar R."/>
            <person name="Spatafora J.W."/>
            <person name="Yadav J.S."/>
            <person name="Aerts A."/>
            <person name="Benoit I."/>
            <person name="Boyd A."/>
            <person name="Carlson A."/>
            <person name="Copeland A."/>
            <person name="Coutinho P.M."/>
            <person name="de Vries R.P."/>
            <person name="Ferreira P."/>
            <person name="Findley K."/>
            <person name="Foster B."/>
            <person name="Gaskell J."/>
            <person name="Glotzer D."/>
            <person name="Gorecki P."/>
            <person name="Heitman J."/>
            <person name="Hesse C."/>
            <person name="Hori C."/>
            <person name="Igarashi K."/>
            <person name="Jurgens J.A."/>
            <person name="Kallen N."/>
            <person name="Kersten P."/>
            <person name="Kohler A."/>
            <person name="Kuees U."/>
            <person name="Kumar T.K.A."/>
            <person name="Kuo A."/>
            <person name="LaButti K."/>
            <person name="Larrondo L.F."/>
            <person name="Lindquist E."/>
            <person name="Ling A."/>
            <person name="Lombard V."/>
            <person name="Lucas S."/>
            <person name="Lundell T."/>
            <person name="Martin R."/>
            <person name="McLaughlin D.J."/>
            <person name="Morgenstern I."/>
            <person name="Morin E."/>
            <person name="Murat C."/>
            <person name="Nagy L.G."/>
            <person name="Nolan M."/>
            <person name="Ohm R.A."/>
            <person name="Patyshakuliyeva A."/>
            <person name="Rokas A."/>
            <person name="Ruiz-Duenas F.J."/>
            <person name="Sabat G."/>
            <person name="Salamov A."/>
            <person name="Samejima M."/>
            <person name="Schmutz J."/>
            <person name="Slot J.C."/>
            <person name="St John F."/>
            <person name="Stenlid J."/>
            <person name="Sun H."/>
            <person name="Sun S."/>
            <person name="Syed K."/>
            <person name="Tsang A."/>
            <person name="Wiebenga A."/>
            <person name="Young D."/>
            <person name="Pisabarro A."/>
            <person name="Eastwood D.C."/>
            <person name="Martin F."/>
            <person name="Cullen D."/>
            <person name="Grigoriev I.V."/>
            <person name="Hibbett D.S."/>
        </authorList>
    </citation>
    <scope>NUCLEOTIDE SEQUENCE [LARGE SCALE GENOMIC DNA]</scope>
    <source>
        <strain evidence="7 8">ATCC 11539</strain>
    </source>
</reference>
<comment type="cofactor">
    <cofactor evidence="1">
        <name>FAD</name>
        <dbReference type="ChEBI" id="CHEBI:57692"/>
    </cofactor>
</comment>
<keyword evidence="4" id="KW-0274">FAD</keyword>
<keyword evidence="7" id="KW-0503">Monooxygenase</keyword>
<dbReference type="SUPFAM" id="SSF51905">
    <property type="entry name" value="FAD/NAD(P)-binding domain"/>
    <property type="match status" value="1"/>
</dbReference>
<dbReference type="eggNOG" id="KOG3855">
    <property type="taxonomic scope" value="Eukaryota"/>
</dbReference>
<keyword evidence="5" id="KW-0560">Oxidoreductase</keyword>
<evidence type="ECO:0000256" key="1">
    <source>
        <dbReference type="ARBA" id="ARBA00001974"/>
    </source>
</evidence>
<dbReference type="EMBL" id="KB469296">
    <property type="protein sequence ID" value="EPQ61229.1"/>
    <property type="molecule type" value="Genomic_DNA"/>
</dbReference>
<dbReference type="PRINTS" id="PR00420">
    <property type="entry name" value="RNGMNOXGNASE"/>
</dbReference>
<dbReference type="Gene3D" id="3.40.30.20">
    <property type="match status" value="1"/>
</dbReference>
<dbReference type="InterPro" id="IPR038220">
    <property type="entry name" value="PHOX_C_sf"/>
</dbReference>
<dbReference type="OrthoDB" id="2690153at2759"/>
<dbReference type="GO" id="GO:0071949">
    <property type="term" value="F:FAD binding"/>
    <property type="evidence" value="ECO:0007669"/>
    <property type="project" value="InterPro"/>
</dbReference>
<keyword evidence="8" id="KW-1185">Reference proteome</keyword>
<evidence type="ECO:0000256" key="4">
    <source>
        <dbReference type="ARBA" id="ARBA00022827"/>
    </source>
</evidence>
<evidence type="ECO:0000313" key="7">
    <source>
        <dbReference type="EMBL" id="EPQ61229.1"/>
    </source>
</evidence>
<keyword evidence="3" id="KW-0285">Flavoprotein</keyword>
<evidence type="ECO:0000313" key="8">
    <source>
        <dbReference type="Proteomes" id="UP000030669"/>
    </source>
</evidence>
<dbReference type="RefSeq" id="XP_007861445.1">
    <property type="nucleotide sequence ID" value="XM_007863254.1"/>
</dbReference>
<dbReference type="Gene3D" id="3.30.70.2450">
    <property type="match status" value="1"/>
</dbReference>
<sequence>MSPAPPEVLIVGAGPAGLVAALTLAHNDIPVRIIEKLPSPRLGQKGAGIQPRSLEVYRFLDVLPDLLWEGTLYPPMRLYKLPGGTEVLREWYMVDPTEPKPGVPYLNGLLLGQDHLEATLRKHLERRGYHVEFGTELVSLEQDADRVVARLVKKENGQDVHETIETKFLIGADGAKGIVRKQLGLKFQGETRDGQHMIIADVHIEGLDNDHWHMWRKDNEAQLLLRPTERRDNVYTLMGWAAGFDPVEAAKDRQAVVDFVHNVTDRKDLKIGEFVWVSDWRPNIRMVDRFGEGRVFLTGDAAHVHSPTGGQGANSSIQDSFNLGWKLALVSKGLSPLSLLSTYTEERLPVIAEMLEVTTNLLNRTMTGAHSDATWQRGGALLQLGVNYRWSSAVLDERQKEKEEASGHAYGGAAPGQVEALRAGDRAPDAPGLVPRSAAAYPTSLFQVFKPTFHTALIFARDPAKAAGVGRFLKKYPAKSIHSVAVAPGNWGFGPHVTFEEVDAAFLDWDGYAYKHYGVNSDDDGLTIVVVRPDGVVGGIVFGEEGLERYFSKIFA</sequence>
<dbReference type="Gene3D" id="3.50.50.60">
    <property type="entry name" value="FAD/NAD(P)-binding domain"/>
    <property type="match status" value="1"/>
</dbReference>
<dbReference type="OMA" id="EQTHEPP"/>
<dbReference type="HOGENOM" id="CLU_009665_20_3_1"/>
<dbReference type="InterPro" id="IPR036188">
    <property type="entry name" value="FAD/NAD-bd_sf"/>
</dbReference>
<dbReference type="InterPro" id="IPR002938">
    <property type="entry name" value="FAD-bd"/>
</dbReference>
<dbReference type="AlphaFoldDB" id="S7S5H2"/>
<dbReference type="KEGG" id="gtr:GLOTRDRAFT_69548"/>
<organism evidence="7 8">
    <name type="scientific">Gloeophyllum trabeum (strain ATCC 11539 / FP-39264 / Madison 617)</name>
    <name type="common">Brown rot fungus</name>
    <dbReference type="NCBI Taxonomy" id="670483"/>
    <lineage>
        <taxon>Eukaryota</taxon>
        <taxon>Fungi</taxon>
        <taxon>Dikarya</taxon>
        <taxon>Basidiomycota</taxon>
        <taxon>Agaricomycotina</taxon>
        <taxon>Agaricomycetes</taxon>
        <taxon>Gloeophyllales</taxon>
        <taxon>Gloeophyllaceae</taxon>
        <taxon>Gloeophyllum</taxon>
    </lineage>
</organism>